<keyword evidence="1" id="KW-0234">DNA repair</keyword>
<dbReference type="VEuPathDB" id="FungiDB:RhiirA1_483280"/>
<evidence type="ECO:0000313" key="4">
    <source>
        <dbReference type="Proteomes" id="UP000232722"/>
    </source>
</evidence>
<evidence type="ECO:0000259" key="2">
    <source>
        <dbReference type="Pfam" id="PF05970"/>
    </source>
</evidence>
<dbReference type="InterPro" id="IPR027417">
    <property type="entry name" value="P-loop_NTPase"/>
</dbReference>
<dbReference type="InterPro" id="IPR010285">
    <property type="entry name" value="DNA_helicase_pif1-like_DEAD"/>
</dbReference>
<dbReference type="SUPFAM" id="SSF52540">
    <property type="entry name" value="P-loop containing nucleoside triphosphate hydrolases"/>
    <property type="match status" value="1"/>
</dbReference>
<dbReference type="EMBL" id="LLXJ01005032">
    <property type="protein sequence ID" value="PKB95193.1"/>
    <property type="molecule type" value="Genomic_DNA"/>
</dbReference>
<sequence length="133" mass="15474">MPMNNYRSLKNSCIKAFNERYKEFDENIYLLAFFLHPQYKELKAQLRKYLDQDNPHQKNKYHYFFVTGSAGTGKSFIINLIVLNLKNKGSNYLLLVLTGVVATNIRGETIQSALRIYGGFQSLAFYDLDFLNI</sequence>
<dbReference type="Proteomes" id="UP000232722">
    <property type="component" value="Unassembled WGS sequence"/>
</dbReference>
<gene>
    <name evidence="3" type="ORF">RhiirA5_437191</name>
</gene>
<reference evidence="3 4" key="2">
    <citation type="submission" date="2017-09" db="EMBL/GenBank/DDBJ databases">
        <title>Extensive intraspecific genome diversity in a model arbuscular mycorrhizal fungus.</title>
        <authorList>
            <person name="Chen E.C."/>
            <person name="Morin E."/>
            <person name="Beaudet D."/>
            <person name="Noel J."/>
            <person name="Ndikumana S."/>
            <person name="Charron P."/>
            <person name="St-Onge C."/>
            <person name="Giorgi J."/>
            <person name="Grigoriev I.V."/>
            <person name="Roux C."/>
            <person name="Martin F.M."/>
            <person name="Corradi N."/>
        </authorList>
    </citation>
    <scope>NUCLEOTIDE SEQUENCE [LARGE SCALE GENOMIC DNA]</scope>
    <source>
        <strain evidence="3 4">A5</strain>
    </source>
</reference>
<dbReference type="GO" id="GO:0016887">
    <property type="term" value="F:ATP hydrolysis activity"/>
    <property type="evidence" value="ECO:0007669"/>
    <property type="project" value="RHEA"/>
</dbReference>
<keyword evidence="1" id="KW-0067">ATP-binding</keyword>
<evidence type="ECO:0000313" key="3">
    <source>
        <dbReference type="EMBL" id="PKB95193.1"/>
    </source>
</evidence>
<dbReference type="VEuPathDB" id="FungiDB:RhiirFUN_021513"/>
<dbReference type="GO" id="GO:0043139">
    <property type="term" value="F:5'-3' DNA helicase activity"/>
    <property type="evidence" value="ECO:0007669"/>
    <property type="project" value="UniProtKB-EC"/>
</dbReference>
<proteinExistence type="inferred from homology"/>
<reference evidence="3 4" key="1">
    <citation type="submission" date="2016-04" db="EMBL/GenBank/DDBJ databases">
        <title>Genome analyses suggest a sexual origin of heterokaryosis in a supposedly ancient asexual fungus.</title>
        <authorList>
            <person name="Ropars J."/>
            <person name="Sedzielewska K."/>
            <person name="Noel J."/>
            <person name="Charron P."/>
            <person name="Farinelli L."/>
            <person name="Marton T."/>
            <person name="Kruger M."/>
            <person name="Pelin A."/>
            <person name="Brachmann A."/>
            <person name="Corradi N."/>
        </authorList>
    </citation>
    <scope>NUCLEOTIDE SEQUENCE [LARGE SCALE GENOMIC DNA]</scope>
    <source>
        <strain evidence="3 4">A5</strain>
    </source>
</reference>
<dbReference type="GO" id="GO:0005524">
    <property type="term" value="F:ATP binding"/>
    <property type="evidence" value="ECO:0007669"/>
    <property type="project" value="UniProtKB-KW"/>
</dbReference>
<dbReference type="AlphaFoldDB" id="A0A2N0NKV0"/>
<comment type="caution">
    <text evidence="3">The sequence shown here is derived from an EMBL/GenBank/DDBJ whole genome shotgun (WGS) entry which is preliminary data.</text>
</comment>
<dbReference type="VEuPathDB" id="FungiDB:FUN_009683"/>
<dbReference type="GO" id="GO:0006310">
    <property type="term" value="P:DNA recombination"/>
    <property type="evidence" value="ECO:0007669"/>
    <property type="project" value="UniProtKB-KW"/>
</dbReference>
<dbReference type="Pfam" id="PF05970">
    <property type="entry name" value="PIF1"/>
    <property type="match status" value="1"/>
</dbReference>
<evidence type="ECO:0000256" key="1">
    <source>
        <dbReference type="RuleBase" id="RU363044"/>
    </source>
</evidence>
<organism evidence="3 4">
    <name type="scientific">Rhizophagus irregularis</name>
    <dbReference type="NCBI Taxonomy" id="588596"/>
    <lineage>
        <taxon>Eukaryota</taxon>
        <taxon>Fungi</taxon>
        <taxon>Fungi incertae sedis</taxon>
        <taxon>Mucoromycota</taxon>
        <taxon>Glomeromycotina</taxon>
        <taxon>Glomeromycetes</taxon>
        <taxon>Glomerales</taxon>
        <taxon>Glomeraceae</taxon>
        <taxon>Rhizophagus</taxon>
    </lineage>
</organism>
<feature type="domain" description="DNA helicase Pif1-like DEAD-box helicase" evidence="2">
    <location>
        <begin position="56"/>
        <end position="116"/>
    </location>
</feature>
<dbReference type="GO" id="GO:0006281">
    <property type="term" value="P:DNA repair"/>
    <property type="evidence" value="ECO:0007669"/>
    <property type="project" value="UniProtKB-KW"/>
</dbReference>
<keyword evidence="1" id="KW-0227">DNA damage</keyword>
<name>A0A2N0NKV0_9GLOM</name>
<keyword evidence="1" id="KW-0347">Helicase</keyword>
<comment type="cofactor">
    <cofactor evidence="1">
        <name>Mg(2+)</name>
        <dbReference type="ChEBI" id="CHEBI:18420"/>
    </cofactor>
</comment>
<accession>A0A2N0NKV0</accession>
<dbReference type="Gene3D" id="3.40.50.300">
    <property type="entry name" value="P-loop containing nucleotide triphosphate hydrolases"/>
    <property type="match status" value="1"/>
</dbReference>
<keyword evidence="1" id="KW-0233">DNA recombination</keyword>
<dbReference type="GO" id="GO:0000723">
    <property type="term" value="P:telomere maintenance"/>
    <property type="evidence" value="ECO:0007669"/>
    <property type="project" value="InterPro"/>
</dbReference>
<dbReference type="EC" id="5.6.2.3" evidence="1"/>
<protein>
    <recommendedName>
        <fullName evidence="1">ATP-dependent DNA helicase</fullName>
        <ecNumber evidence="1">5.6.2.3</ecNumber>
    </recommendedName>
</protein>
<comment type="similarity">
    <text evidence="1">Belongs to the helicase family.</text>
</comment>
<keyword evidence="1" id="KW-0547">Nucleotide-binding</keyword>
<comment type="catalytic activity">
    <reaction evidence="1">
        <text>ATP + H2O = ADP + phosphate + H(+)</text>
        <dbReference type="Rhea" id="RHEA:13065"/>
        <dbReference type="ChEBI" id="CHEBI:15377"/>
        <dbReference type="ChEBI" id="CHEBI:15378"/>
        <dbReference type="ChEBI" id="CHEBI:30616"/>
        <dbReference type="ChEBI" id="CHEBI:43474"/>
        <dbReference type="ChEBI" id="CHEBI:456216"/>
        <dbReference type="EC" id="5.6.2.3"/>
    </reaction>
</comment>
<keyword evidence="1" id="KW-0378">Hydrolase</keyword>